<keyword evidence="2" id="KW-0732">Signal</keyword>
<name>C6VZG4_DYAFD</name>
<dbReference type="HOGENOM" id="CLU_2665256_0_0_10"/>
<dbReference type="KEGG" id="dfe:Dfer_0509"/>
<evidence type="ECO:0000256" key="1">
    <source>
        <dbReference type="SAM" id="MobiDB-lite"/>
    </source>
</evidence>
<proteinExistence type="predicted"/>
<dbReference type="RefSeq" id="WP_012780124.1">
    <property type="nucleotide sequence ID" value="NC_013037.1"/>
</dbReference>
<feature type="compositionally biased region" description="Basic and acidic residues" evidence="1">
    <location>
        <begin position="49"/>
        <end position="60"/>
    </location>
</feature>
<feature type="chain" id="PRO_5002969313" evidence="2">
    <location>
        <begin position="24"/>
        <end position="75"/>
    </location>
</feature>
<evidence type="ECO:0000256" key="2">
    <source>
        <dbReference type="SAM" id="SignalP"/>
    </source>
</evidence>
<organism evidence="3 4">
    <name type="scientific">Dyadobacter fermentans (strain ATCC 700827 / DSM 18053 / CIP 107007 / KCTC 52180 / NS114)</name>
    <dbReference type="NCBI Taxonomy" id="471854"/>
    <lineage>
        <taxon>Bacteria</taxon>
        <taxon>Pseudomonadati</taxon>
        <taxon>Bacteroidota</taxon>
        <taxon>Cytophagia</taxon>
        <taxon>Cytophagales</taxon>
        <taxon>Spirosomataceae</taxon>
        <taxon>Dyadobacter</taxon>
    </lineage>
</organism>
<protein>
    <submittedName>
        <fullName evidence="3">Uncharacterized protein</fullName>
    </submittedName>
</protein>
<dbReference type="EMBL" id="CP001619">
    <property type="protein sequence ID" value="ACT91776.1"/>
    <property type="molecule type" value="Genomic_DNA"/>
</dbReference>
<gene>
    <name evidence="3" type="ordered locus">Dfer_0509</name>
</gene>
<reference evidence="3 4" key="1">
    <citation type="journal article" date="2009" name="Stand. Genomic Sci.">
        <title>Complete genome sequence of Dyadobacter fermentans type strain (NS114).</title>
        <authorList>
            <person name="Lang E."/>
            <person name="Lapidus A."/>
            <person name="Chertkov O."/>
            <person name="Brettin T."/>
            <person name="Detter J.C."/>
            <person name="Han C."/>
            <person name="Copeland A."/>
            <person name="Glavina Del Rio T."/>
            <person name="Nolan M."/>
            <person name="Chen F."/>
            <person name="Lucas S."/>
            <person name="Tice H."/>
            <person name="Cheng J.F."/>
            <person name="Land M."/>
            <person name="Hauser L."/>
            <person name="Chang Y.J."/>
            <person name="Jeffries C.D."/>
            <person name="Kopitz M."/>
            <person name="Bruce D."/>
            <person name="Goodwin L."/>
            <person name="Pitluck S."/>
            <person name="Ovchinnikova G."/>
            <person name="Pati A."/>
            <person name="Ivanova N."/>
            <person name="Mavrommatis K."/>
            <person name="Chen A."/>
            <person name="Palaniappan K."/>
            <person name="Chain P."/>
            <person name="Bristow J."/>
            <person name="Eisen J.A."/>
            <person name="Markowitz V."/>
            <person name="Hugenholtz P."/>
            <person name="Goker M."/>
            <person name="Rohde M."/>
            <person name="Kyrpides N.C."/>
            <person name="Klenk H.P."/>
        </authorList>
    </citation>
    <scope>NUCLEOTIDE SEQUENCE [LARGE SCALE GENOMIC DNA]</scope>
    <source>
        <strain evidence="4">ATCC 700827 / DSM 18053 / CIP 107007 / KCTC 52180 / NS114</strain>
    </source>
</reference>
<feature type="region of interest" description="Disordered" evidence="1">
    <location>
        <begin position="25"/>
        <end position="75"/>
    </location>
</feature>
<feature type="signal peptide" evidence="2">
    <location>
        <begin position="1"/>
        <end position="23"/>
    </location>
</feature>
<dbReference type="Proteomes" id="UP000002011">
    <property type="component" value="Chromosome"/>
</dbReference>
<dbReference type="AlphaFoldDB" id="C6VZG4"/>
<sequence length="75" mass="8034">MKAKPIIASILAALLFSACTKNDNVKEASDTGTPIDTAVVGKDTSPVSTRKDIENSDEQKLTLPGRDTTNTDERQ</sequence>
<keyword evidence="4" id="KW-1185">Reference proteome</keyword>
<evidence type="ECO:0000313" key="4">
    <source>
        <dbReference type="Proteomes" id="UP000002011"/>
    </source>
</evidence>
<accession>C6VZG4</accession>
<evidence type="ECO:0000313" key="3">
    <source>
        <dbReference type="EMBL" id="ACT91776.1"/>
    </source>
</evidence>
<dbReference type="STRING" id="471854.Dfer_0509"/>
<dbReference type="PROSITE" id="PS51257">
    <property type="entry name" value="PROKAR_LIPOPROTEIN"/>
    <property type="match status" value="1"/>
</dbReference>